<keyword evidence="12" id="KW-1185">Reference proteome</keyword>
<feature type="transmembrane region" description="Helical" evidence="9">
    <location>
        <begin position="67"/>
        <end position="91"/>
    </location>
</feature>
<dbReference type="InterPro" id="IPR051124">
    <property type="entry name" value="Phosphate_Transport_Permease"/>
</dbReference>
<dbReference type="PROSITE" id="PS50928">
    <property type="entry name" value="ABC_TM1"/>
    <property type="match status" value="1"/>
</dbReference>
<keyword evidence="6 9" id="KW-0812">Transmembrane</keyword>
<proteinExistence type="inferred from homology"/>
<keyword evidence="4" id="KW-1003">Cell membrane</keyword>
<evidence type="ECO:0000256" key="2">
    <source>
        <dbReference type="ARBA" id="ARBA00007069"/>
    </source>
</evidence>
<dbReference type="STRING" id="1550241.MA03_04465"/>
<keyword evidence="8 9" id="KW-0472">Membrane</keyword>
<dbReference type="Proteomes" id="UP000067434">
    <property type="component" value="Chromosome"/>
</dbReference>
<dbReference type="InterPro" id="IPR000515">
    <property type="entry name" value="MetI-like"/>
</dbReference>
<sequence length="295" mass="31817">MNIHDDLNLLSLPFLVIVLAIVVGVFLVLLANSMTTFTREGINFLIGSNWSPSSETYQILPALTGTFYTSVIAVLLALPISLGLVAFTYEYMPITIRETIKSALYYAAAIPTVVYGIWGLEFVVPAVRKFIEFWGLTASPTGQSILAGAIVLAFMNIPYMSLIISEVYGKIPFTYIEAMHSLGALGYERLRIKYGMVKGAVLGASLLVFGKCVGETTAVSMVVGNSFNLALSPLMPGITISSLIVNYVSETSLYNYMTGALFAAALVMLVSSSLFILLGMWVARRLVIGGGEWGG</sequence>
<dbReference type="AlphaFoldDB" id="A0A0F7CLG3"/>
<feature type="transmembrane region" description="Helical" evidence="9">
    <location>
        <begin position="144"/>
        <end position="164"/>
    </location>
</feature>
<protein>
    <recommendedName>
        <fullName evidence="10">ABC transmembrane type-1 domain-containing protein</fullName>
    </recommendedName>
</protein>
<evidence type="ECO:0000256" key="6">
    <source>
        <dbReference type="ARBA" id="ARBA00022692"/>
    </source>
</evidence>
<organism evidence="11 12">
    <name type="scientific">Infirmifilum uzonense</name>
    <dbReference type="NCBI Taxonomy" id="1550241"/>
    <lineage>
        <taxon>Archaea</taxon>
        <taxon>Thermoproteota</taxon>
        <taxon>Thermoprotei</taxon>
        <taxon>Thermofilales</taxon>
        <taxon>Thermofilaceae</taxon>
        <taxon>Infirmifilum</taxon>
    </lineage>
</organism>
<keyword evidence="3" id="KW-0813">Transport</keyword>
<evidence type="ECO:0000256" key="3">
    <source>
        <dbReference type="ARBA" id="ARBA00022448"/>
    </source>
</evidence>
<dbReference type="CDD" id="cd06261">
    <property type="entry name" value="TM_PBP2"/>
    <property type="match status" value="1"/>
</dbReference>
<feature type="transmembrane region" description="Helical" evidence="9">
    <location>
        <begin position="229"/>
        <end position="248"/>
    </location>
</feature>
<dbReference type="PANTHER" id="PTHR30425:SF1">
    <property type="entry name" value="PHOSPHATE TRANSPORT SYSTEM PERMEASE PROTEIN PSTC"/>
    <property type="match status" value="1"/>
</dbReference>
<evidence type="ECO:0000313" key="12">
    <source>
        <dbReference type="Proteomes" id="UP000067434"/>
    </source>
</evidence>
<evidence type="ECO:0000256" key="8">
    <source>
        <dbReference type="ARBA" id="ARBA00023136"/>
    </source>
</evidence>
<evidence type="ECO:0000256" key="9">
    <source>
        <dbReference type="SAM" id="Phobius"/>
    </source>
</evidence>
<keyword evidence="7 9" id="KW-1133">Transmembrane helix</keyword>
<evidence type="ECO:0000256" key="5">
    <source>
        <dbReference type="ARBA" id="ARBA00022592"/>
    </source>
</evidence>
<reference evidence="11 12" key="1">
    <citation type="journal article" date="2015" name="Stand. Genomic Sci.">
        <title>Complete genome sequence of and proposal of Thermofilum uzonense sp. nov. a novel hyperthermophilic crenarchaeon and emended description of the genus Thermofilum.</title>
        <authorList>
            <person name="Toshchakov S.V."/>
            <person name="Korzhenkov A.A."/>
            <person name="Samarov N.I."/>
            <person name="Mazunin I.O."/>
            <person name="Mozhey O.I."/>
            <person name="Shmyr I.S."/>
            <person name="Derbikova K.S."/>
            <person name="Taranov E.A."/>
            <person name="Dominova I.N."/>
            <person name="Bonch-Osmolovskaya E.A."/>
            <person name="Patrushev M.V."/>
            <person name="Podosokorskaya O.A."/>
            <person name="Kublanov I.V."/>
        </authorList>
    </citation>
    <scope>NUCLEOTIDE SEQUENCE [LARGE SCALE GENOMIC DNA]</scope>
    <source>
        <strain evidence="11 12">1807-2</strain>
    </source>
</reference>
<dbReference type="EMBL" id="CP009961">
    <property type="protein sequence ID" value="AKG39361.1"/>
    <property type="molecule type" value="Genomic_DNA"/>
</dbReference>
<comment type="subcellular location">
    <subcellularLocation>
        <location evidence="1">Cell membrane</location>
        <topology evidence="1">Multi-pass membrane protein</topology>
    </subcellularLocation>
</comment>
<feature type="transmembrane region" description="Helical" evidence="9">
    <location>
        <begin position="12"/>
        <end position="31"/>
    </location>
</feature>
<feature type="transmembrane region" description="Helical" evidence="9">
    <location>
        <begin position="103"/>
        <end position="124"/>
    </location>
</feature>
<name>A0A0F7CLG3_9CREN</name>
<dbReference type="HOGENOM" id="CLU_033621_1_3_2"/>
<dbReference type="GO" id="GO:0055085">
    <property type="term" value="P:transmembrane transport"/>
    <property type="evidence" value="ECO:0007669"/>
    <property type="project" value="InterPro"/>
</dbReference>
<accession>A0A0F7CLG3</accession>
<dbReference type="InterPro" id="IPR035906">
    <property type="entry name" value="MetI-like_sf"/>
</dbReference>
<evidence type="ECO:0000313" key="11">
    <source>
        <dbReference type="EMBL" id="AKG39361.1"/>
    </source>
</evidence>
<dbReference type="PATRIC" id="fig|1550241.5.peg.947"/>
<dbReference type="PANTHER" id="PTHR30425">
    <property type="entry name" value="PHOSPHATE TRANSPORT SYSTEM PERMEASE PROTEIN PST"/>
    <property type="match status" value="1"/>
</dbReference>
<evidence type="ECO:0000259" key="10">
    <source>
        <dbReference type="PROSITE" id="PS50928"/>
    </source>
</evidence>
<dbReference type="GO" id="GO:0005886">
    <property type="term" value="C:plasma membrane"/>
    <property type="evidence" value="ECO:0007669"/>
    <property type="project" value="UniProtKB-SubCell"/>
</dbReference>
<keyword evidence="5" id="KW-0592">Phosphate transport</keyword>
<gene>
    <name evidence="11" type="ORF">MA03_04465</name>
</gene>
<dbReference type="GO" id="GO:0006817">
    <property type="term" value="P:phosphate ion transport"/>
    <property type="evidence" value="ECO:0007669"/>
    <property type="project" value="UniProtKB-KW"/>
</dbReference>
<evidence type="ECO:0000256" key="7">
    <source>
        <dbReference type="ARBA" id="ARBA00022989"/>
    </source>
</evidence>
<feature type="domain" description="ABC transmembrane type-1" evidence="10">
    <location>
        <begin position="63"/>
        <end position="279"/>
    </location>
</feature>
<feature type="transmembrane region" description="Helical" evidence="9">
    <location>
        <begin position="260"/>
        <end position="283"/>
    </location>
</feature>
<feature type="transmembrane region" description="Helical" evidence="9">
    <location>
        <begin position="199"/>
        <end position="223"/>
    </location>
</feature>
<dbReference type="Gene3D" id="1.10.3720.10">
    <property type="entry name" value="MetI-like"/>
    <property type="match status" value="1"/>
</dbReference>
<comment type="similarity">
    <text evidence="2">Belongs to the binding-protein-dependent transport system permease family. CysTW subfamily.</text>
</comment>
<dbReference type="SUPFAM" id="SSF161098">
    <property type="entry name" value="MetI-like"/>
    <property type="match status" value="1"/>
</dbReference>
<evidence type="ECO:0000256" key="1">
    <source>
        <dbReference type="ARBA" id="ARBA00004651"/>
    </source>
</evidence>
<dbReference type="KEGG" id="thf:MA03_04465"/>
<evidence type="ECO:0000256" key="4">
    <source>
        <dbReference type="ARBA" id="ARBA00022475"/>
    </source>
</evidence>